<accession>A0A645JP08</accession>
<dbReference type="NCBIfam" id="TIGR01563">
    <property type="entry name" value="gp16_SPP1"/>
    <property type="match status" value="1"/>
</dbReference>
<sequence length="119" mass="13625">MRGYKNFESDPHPGDLRHLVEIGYTENQINENGYPDPRDVVVCRVWAATVDAGNQHYRAADVMNAEAVINFTIRYRKDIKPGMWVRFRGDKWNISTLGEYSFKQRYLGLKASISKGVSG</sequence>
<evidence type="ECO:0000313" key="1">
    <source>
        <dbReference type="EMBL" id="MPN62044.1"/>
    </source>
</evidence>
<comment type="caution">
    <text evidence="1">The sequence shown here is derived from an EMBL/GenBank/DDBJ whole genome shotgun (WGS) entry which is preliminary data.</text>
</comment>
<dbReference type="Pfam" id="PF05521">
    <property type="entry name" value="Phage_HCP"/>
    <property type="match status" value="1"/>
</dbReference>
<dbReference type="AlphaFoldDB" id="A0A645JP08"/>
<protein>
    <recommendedName>
        <fullName evidence="2">Phage head-tail adapter protein</fullName>
    </recommendedName>
</protein>
<gene>
    <name evidence="1" type="ORF">SDC9_209790</name>
</gene>
<name>A0A645JP08_9ZZZZ</name>
<proteinExistence type="predicted"/>
<dbReference type="EMBL" id="VSSQ01139503">
    <property type="protein sequence ID" value="MPN62044.1"/>
    <property type="molecule type" value="Genomic_DNA"/>
</dbReference>
<dbReference type="Gene3D" id="2.40.10.270">
    <property type="entry name" value="Bacteriophage SPP1 head-tail adaptor protein"/>
    <property type="match status" value="1"/>
</dbReference>
<organism evidence="1">
    <name type="scientific">bioreactor metagenome</name>
    <dbReference type="NCBI Taxonomy" id="1076179"/>
    <lineage>
        <taxon>unclassified sequences</taxon>
        <taxon>metagenomes</taxon>
        <taxon>ecological metagenomes</taxon>
    </lineage>
</organism>
<dbReference type="InterPro" id="IPR038666">
    <property type="entry name" value="SSP1_head-tail_sf"/>
</dbReference>
<evidence type="ECO:0008006" key="2">
    <source>
        <dbReference type="Google" id="ProtNLM"/>
    </source>
</evidence>
<dbReference type="InterPro" id="IPR008767">
    <property type="entry name" value="Phage_SPP1_head-tail_adaptor"/>
</dbReference>
<reference evidence="1" key="1">
    <citation type="submission" date="2019-08" db="EMBL/GenBank/DDBJ databases">
        <authorList>
            <person name="Kucharzyk K."/>
            <person name="Murdoch R.W."/>
            <person name="Higgins S."/>
            <person name="Loffler F."/>
        </authorList>
    </citation>
    <scope>NUCLEOTIDE SEQUENCE</scope>
</reference>